<evidence type="ECO:0000313" key="1">
    <source>
        <dbReference type="EMBL" id="MBY0758206.1"/>
    </source>
</evidence>
<organism evidence="1 2">
    <name type="scientific">Sellimonas caecigallum</name>
    <dbReference type="NCBI Taxonomy" id="2592333"/>
    <lineage>
        <taxon>Bacteria</taxon>
        <taxon>Bacillati</taxon>
        <taxon>Bacillota</taxon>
        <taxon>Clostridia</taxon>
        <taxon>Lachnospirales</taxon>
        <taxon>Lachnospiraceae</taxon>
        <taxon>Sellimonas</taxon>
    </lineage>
</organism>
<gene>
    <name evidence="1" type="ORF">FLB61_03670</name>
</gene>
<protein>
    <submittedName>
        <fullName evidence="1">Uncharacterized protein</fullName>
    </submittedName>
</protein>
<evidence type="ECO:0000313" key="2">
    <source>
        <dbReference type="Proteomes" id="UP000779049"/>
    </source>
</evidence>
<keyword evidence="2" id="KW-1185">Reference proteome</keyword>
<reference evidence="1 2" key="1">
    <citation type="journal article" date="2020" name="New Microbes New Infect">
        <title>Sellimonas caecigallum sp. nov., description and genome sequence of a new member of the Sellimonas genus isolated from the cecum of feral chicken.</title>
        <authorList>
            <person name="Wongkuna S."/>
            <person name="Ghimire S."/>
            <person name="Antony L."/>
            <person name="Chankhamhaengdecha S."/>
            <person name="Janvilisri T."/>
            <person name="Scaria J."/>
        </authorList>
    </citation>
    <scope>NUCLEOTIDE SEQUENCE [LARGE SCALE GENOMIC DNA]</scope>
    <source>
        <strain evidence="1 2">SW451</strain>
    </source>
</reference>
<accession>A0ABS7L5A2</accession>
<dbReference type="InterPro" id="IPR045507">
    <property type="entry name" value="DUF6483"/>
</dbReference>
<dbReference type="Proteomes" id="UP000779049">
    <property type="component" value="Unassembled WGS sequence"/>
</dbReference>
<sequence length="128" mass="14645">MGLKQDFNVRRLEDQGRFLAKLILGKEEASYELPPYEEMDNDVDRLYRRILALADKGEINQAENELLESLEEGDFRMFEMALCFYLHLARFDADYLEEHGFSREEVSEGIENLGADFGVSGLEISAGA</sequence>
<dbReference type="EMBL" id="VIRV01000003">
    <property type="protein sequence ID" value="MBY0758206.1"/>
    <property type="molecule type" value="Genomic_DNA"/>
</dbReference>
<dbReference type="RefSeq" id="WP_087201743.1">
    <property type="nucleotide sequence ID" value="NZ_CP173660.1"/>
</dbReference>
<name>A0ABS7L5A2_9FIRM</name>
<comment type="caution">
    <text evidence="1">The sequence shown here is derived from an EMBL/GenBank/DDBJ whole genome shotgun (WGS) entry which is preliminary data.</text>
</comment>
<proteinExistence type="predicted"/>
<dbReference type="Pfam" id="PF20092">
    <property type="entry name" value="DUF6483"/>
    <property type="match status" value="1"/>
</dbReference>